<keyword evidence="3" id="KW-1185">Reference proteome</keyword>
<evidence type="ECO:0000256" key="2">
    <source>
        <dbReference type="SAM" id="SignalP"/>
    </source>
</evidence>
<evidence type="ECO:0000313" key="4">
    <source>
        <dbReference type="RefSeq" id="XP_015589285.1"/>
    </source>
</evidence>
<name>A0AAJ7BLX9_CEPCN</name>
<feature type="signal peptide" evidence="2">
    <location>
        <begin position="1"/>
        <end position="20"/>
    </location>
</feature>
<dbReference type="GeneID" id="107264953"/>
<gene>
    <name evidence="4" type="primary">LOC107264953</name>
</gene>
<organism evidence="3 4">
    <name type="scientific">Cephus cinctus</name>
    <name type="common">Wheat stem sawfly</name>
    <dbReference type="NCBI Taxonomy" id="211228"/>
    <lineage>
        <taxon>Eukaryota</taxon>
        <taxon>Metazoa</taxon>
        <taxon>Ecdysozoa</taxon>
        <taxon>Arthropoda</taxon>
        <taxon>Hexapoda</taxon>
        <taxon>Insecta</taxon>
        <taxon>Pterygota</taxon>
        <taxon>Neoptera</taxon>
        <taxon>Endopterygota</taxon>
        <taxon>Hymenoptera</taxon>
        <taxon>Cephoidea</taxon>
        <taxon>Cephidae</taxon>
        <taxon>Cephus</taxon>
    </lineage>
</organism>
<accession>A0AAJ7BLX9</accession>
<reference evidence="4" key="1">
    <citation type="submission" date="2025-08" db="UniProtKB">
        <authorList>
            <consortium name="RefSeq"/>
        </authorList>
    </citation>
    <scope>IDENTIFICATION</scope>
</reference>
<dbReference type="Proteomes" id="UP000694920">
    <property type="component" value="Unplaced"/>
</dbReference>
<evidence type="ECO:0000313" key="3">
    <source>
        <dbReference type="Proteomes" id="UP000694920"/>
    </source>
</evidence>
<evidence type="ECO:0000256" key="1">
    <source>
        <dbReference type="SAM" id="MobiDB-lite"/>
    </source>
</evidence>
<proteinExistence type="predicted"/>
<dbReference type="AlphaFoldDB" id="A0AAJ7BLX9"/>
<feature type="chain" id="PRO_5042562042" evidence="2">
    <location>
        <begin position="21"/>
        <end position="276"/>
    </location>
</feature>
<keyword evidence="2" id="KW-0732">Signal</keyword>
<feature type="region of interest" description="Disordered" evidence="1">
    <location>
        <begin position="251"/>
        <end position="276"/>
    </location>
</feature>
<dbReference type="RefSeq" id="XP_015589285.1">
    <property type="nucleotide sequence ID" value="XM_015733799.2"/>
</dbReference>
<dbReference type="KEGG" id="ccin:107264953"/>
<protein>
    <submittedName>
        <fullName evidence="4">Uncharacterized protein LOC107264953</fullName>
    </submittedName>
</protein>
<sequence>MSVFRILLLVAVVMVGSSQGLFVKKLFLAKTAAVKAGFIHDVKAAALDLKAGAFLKKKALLGGIKAVGKAKLGLLGSVKAAKLGVLKGIAAAKLAKLAAIKAGKIAFVKTLLAAKLAPVIATKLVAGGALLKKGAVVGKLGGALPVTGLGAGLLSGAAIGGGPLNGPLAGVLTGALSRAQELSQNFNVPNILGNIGGGLPLLFPPPSAPAVNVQTYRSNEPPLVVAPVKSYGPPEPAQTYGAPITSYESPAAPSITYGPPPKTYGPPSTNYGAPRF</sequence>